<comment type="caution">
    <text evidence="2">The sequence shown here is derived from an EMBL/GenBank/DDBJ whole genome shotgun (WGS) entry which is preliminary data.</text>
</comment>
<feature type="region of interest" description="Disordered" evidence="1">
    <location>
        <begin position="37"/>
        <end position="62"/>
    </location>
</feature>
<dbReference type="OrthoDB" id="6415790at2759"/>
<dbReference type="Proteomes" id="UP000015453">
    <property type="component" value="Unassembled WGS sequence"/>
</dbReference>
<dbReference type="PANTHER" id="PTHR47471:SF1">
    <property type="entry name" value="PROTEIN ESSENTIAL FOR POTEXVIRUS ACCUMULATION 1"/>
    <property type="match status" value="1"/>
</dbReference>
<sequence>DDKNSQFPDYSIHTDAAKLSGREIDLNEKHKKKDVFRPSVLDMESGGRERWRDEERDSNFSVRKDQWREGDKEYSDTRRLDRKVDSSLRLHGEMRRTPGERWVDTGNKDNHDQRRERKWNSRWGHSEKEDAPVYEKWGSAIKEDEVNPDKVSNRLPFHGKDERDGDRHRPWRPSSLYGRGRSEANQHNSAPSKHSPTYSHGLGRGENSSANFPLGRGRFNSGDSSVNSPLIPMQSRGHVVEKGESDTVLPYPLSYSRTKLIDIFRATDILSHKKYIENAVQVPSLTQETLVEPLAFFTPTTEELAILKEIDRGEISGASQNIK</sequence>
<organism evidence="2 3">
    <name type="scientific">Genlisea aurea</name>
    <dbReference type="NCBI Taxonomy" id="192259"/>
    <lineage>
        <taxon>Eukaryota</taxon>
        <taxon>Viridiplantae</taxon>
        <taxon>Streptophyta</taxon>
        <taxon>Embryophyta</taxon>
        <taxon>Tracheophyta</taxon>
        <taxon>Spermatophyta</taxon>
        <taxon>Magnoliopsida</taxon>
        <taxon>eudicotyledons</taxon>
        <taxon>Gunneridae</taxon>
        <taxon>Pentapetalae</taxon>
        <taxon>asterids</taxon>
        <taxon>lamiids</taxon>
        <taxon>Lamiales</taxon>
        <taxon>Lentibulariaceae</taxon>
        <taxon>Genlisea</taxon>
    </lineage>
</organism>
<dbReference type="EMBL" id="AUSU01001350">
    <property type="protein sequence ID" value="EPS71213.1"/>
    <property type="molecule type" value="Genomic_DNA"/>
</dbReference>
<gene>
    <name evidence="2" type="ORF">M569_03546</name>
</gene>
<feature type="region of interest" description="Disordered" evidence="1">
    <location>
        <begin position="145"/>
        <end position="229"/>
    </location>
</feature>
<name>S8E5Y3_9LAMI</name>
<protein>
    <submittedName>
        <fullName evidence="2">Uncharacterized protein</fullName>
    </submittedName>
</protein>
<dbReference type="AlphaFoldDB" id="S8E5Y3"/>
<accession>S8E5Y3</accession>
<evidence type="ECO:0000313" key="3">
    <source>
        <dbReference type="Proteomes" id="UP000015453"/>
    </source>
</evidence>
<proteinExistence type="predicted"/>
<feature type="non-terminal residue" evidence="2">
    <location>
        <position position="323"/>
    </location>
</feature>
<feature type="compositionally biased region" description="Basic and acidic residues" evidence="1">
    <location>
        <begin position="45"/>
        <end position="62"/>
    </location>
</feature>
<dbReference type="PANTHER" id="PTHR47471">
    <property type="entry name" value="GYF DOMAIN-CONTAINING PROTEIN"/>
    <property type="match status" value="1"/>
</dbReference>
<evidence type="ECO:0000256" key="1">
    <source>
        <dbReference type="SAM" id="MobiDB-lite"/>
    </source>
</evidence>
<reference evidence="2 3" key="1">
    <citation type="journal article" date="2013" name="BMC Genomics">
        <title>The miniature genome of a carnivorous plant Genlisea aurea contains a low number of genes and short non-coding sequences.</title>
        <authorList>
            <person name="Leushkin E.V."/>
            <person name="Sutormin R.A."/>
            <person name="Nabieva E.R."/>
            <person name="Penin A.A."/>
            <person name="Kondrashov A.S."/>
            <person name="Logacheva M.D."/>
        </authorList>
    </citation>
    <scope>NUCLEOTIDE SEQUENCE [LARGE SCALE GENOMIC DNA]</scope>
</reference>
<feature type="non-terminal residue" evidence="2">
    <location>
        <position position="1"/>
    </location>
</feature>
<feature type="region of interest" description="Disordered" evidence="1">
    <location>
        <begin position="84"/>
        <end position="123"/>
    </location>
</feature>
<keyword evidence="3" id="KW-1185">Reference proteome</keyword>
<feature type="compositionally biased region" description="Polar residues" evidence="1">
    <location>
        <begin position="183"/>
        <end position="198"/>
    </location>
</feature>
<feature type="compositionally biased region" description="Basic and acidic residues" evidence="1">
    <location>
        <begin position="145"/>
        <end position="168"/>
    </location>
</feature>
<evidence type="ECO:0000313" key="2">
    <source>
        <dbReference type="EMBL" id="EPS71213.1"/>
    </source>
</evidence>